<evidence type="ECO:0000256" key="3">
    <source>
        <dbReference type="ARBA" id="ARBA00022574"/>
    </source>
</evidence>
<dbReference type="HOGENOM" id="CLU_483102_0_0_1"/>
<dbReference type="eggNOG" id="ENOG502R5J2">
    <property type="taxonomic scope" value="Eukaryota"/>
</dbReference>
<dbReference type="STRING" id="284593.Q6FT86"/>
<dbReference type="GO" id="GO:0005868">
    <property type="term" value="C:cytoplasmic dynein complex"/>
    <property type="evidence" value="ECO:0007669"/>
    <property type="project" value="TreeGrafter"/>
</dbReference>
<keyword evidence="3" id="KW-0853">WD repeat</keyword>
<proteinExistence type="predicted"/>
<evidence type="ECO:0000256" key="1">
    <source>
        <dbReference type="ARBA" id="ARBA00004496"/>
    </source>
</evidence>
<reference evidence="6 7" key="1">
    <citation type="journal article" date="2004" name="Nature">
        <title>Genome evolution in yeasts.</title>
        <authorList>
            <consortium name="Genolevures"/>
            <person name="Dujon B."/>
            <person name="Sherman D."/>
            <person name="Fischer G."/>
            <person name="Durrens P."/>
            <person name="Casaregola S."/>
            <person name="Lafontaine I."/>
            <person name="de Montigny J."/>
            <person name="Marck C."/>
            <person name="Neuveglise C."/>
            <person name="Talla E."/>
            <person name="Goffard N."/>
            <person name="Frangeul L."/>
            <person name="Aigle M."/>
            <person name="Anthouard V."/>
            <person name="Babour A."/>
            <person name="Barbe V."/>
            <person name="Barnay S."/>
            <person name="Blanchin S."/>
            <person name="Beckerich J.M."/>
            <person name="Beyne E."/>
            <person name="Bleykasten C."/>
            <person name="Boisrame A."/>
            <person name="Boyer J."/>
            <person name="Cattolico L."/>
            <person name="Confanioleri F."/>
            <person name="de Daruvar A."/>
            <person name="Despons L."/>
            <person name="Fabre E."/>
            <person name="Fairhead C."/>
            <person name="Ferry-Dumazet H."/>
            <person name="Groppi A."/>
            <person name="Hantraye F."/>
            <person name="Hennequin C."/>
            <person name="Jauniaux N."/>
            <person name="Joyet P."/>
            <person name="Kachouri R."/>
            <person name="Kerrest A."/>
            <person name="Koszul R."/>
            <person name="Lemaire M."/>
            <person name="Lesur I."/>
            <person name="Ma L."/>
            <person name="Muller H."/>
            <person name="Nicaud J.M."/>
            <person name="Nikolski M."/>
            <person name="Oztas S."/>
            <person name="Ozier-Kalogeropoulos O."/>
            <person name="Pellenz S."/>
            <person name="Potier S."/>
            <person name="Richard G.F."/>
            <person name="Straub M.L."/>
            <person name="Suleau A."/>
            <person name="Swennene D."/>
            <person name="Tekaia F."/>
            <person name="Wesolowski-Louvel M."/>
            <person name="Westhof E."/>
            <person name="Wirth B."/>
            <person name="Zeniou-Meyer M."/>
            <person name="Zivanovic I."/>
            <person name="Bolotin-Fukuhara M."/>
            <person name="Thierry A."/>
            <person name="Bouchier C."/>
            <person name="Caudron B."/>
            <person name="Scarpelli C."/>
            <person name="Gaillardin C."/>
            <person name="Weissenbach J."/>
            <person name="Wincker P."/>
            <person name="Souciet J.L."/>
        </authorList>
    </citation>
    <scope>NUCLEOTIDE SEQUENCE [LARGE SCALE GENOMIC DNA]</scope>
    <source>
        <strain evidence="7">ATCC 2001 / BCRC 20586 / JCM 3761 / NBRC 0622 / NRRL Y-65 / CBS 138</strain>
    </source>
</reference>
<dbReference type="AlphaFoldDB" id="Q6FT86"/>
<dbReference type="Pfam" id="PF00400">
    <property type="entry name" value="WD40"/>
    <property type="match status" value="1"/>
</dbReference>
<dbReference type="InterPro" id="IPR050687">
    <property type="entry name" value="Dynein_IC"/>
</dbReference>
<evidence type="ECO:0000256" key="2">
    <source>
        <dbReference type="ARBA" id="ARBA00022490"/>
    </source>
</evidence>
<comment type="subcellular location">
    <subcellularLocation>
        <location evidence="1">Cytoplasm</location>
    </subcellularLocation>
</comment>
<dbReference type="PANTHER" id="PTHR12442">
    <property type="entry name" value="DYNEIN INTERMEDIATE CHAIN"/>
    <property type="match status" value="1"/>
</dbReference>
<dbReference type="VEuPathDB" id="FungiDB:CAGL0G04565g"/>
<protein>
    <submittedName>
        <fullName evidence="6">Uncharacterized protein</fullName>
    </submittedName>
</protein>
<dbReference type="GO" id="GO:0045503">
    <property type="term" value="F:dynein light chain binding"/>
    <property type="evidence" value="ECO:0007669"/>
    <property type="project" value="TreeGrafter"/>
</dbReference>
<gene>
    <name evidence="5 6" type="ordered locus">CAGL0G04565g</name>
</gene>
<dbReference type="InterPro" id="IPR015943">
    <property type="entry name" value="WD40/YVTN_repeat-like_dom_sf"/>
</dbReference>
<evidence type="ECO:0000256" key="4">
    <source>
        <dbReference type="ARBA" id="ARBA00022737"/>
    </source>
</evidence>
<evidence type="ECO:0000313" key="7">
    <source>
        <dbReference type="Proteomes" id="UP000002428"/>
    </source>
</evidence>
<sequence length="564" mass="63887">MSESVKEKWTYLEELRRRKQVLLNGATETEPITFESKGDDETTAQIEPIIDENKQSFKMTTNSLVTEDVGVQTMAVEMIDEGFDARPLKGNDDDILVVSEQFVTVGQPILLSRFEHSKDEDDIKFDLGQSGYKILTRWIFDELIVSTGGKLVCVSTDYFDGKVIFVFQQEVVDKNDIQLMLNSWLILIDINRLEDKIQRVKFEGQKIIRGQFVNKSLKSKILTILLTSNIGKTIICEFKTDSHTGELQHSIALKNYHYSPIYAIDEFQNVSSGDERFLTASANGILNMISSTSLQIYDKVDSGCSVVGSIKIVPPKRALVLERYNKFSDDDITDIDERELWSPTRLFVEKLYRVSMFEEIGVTSLSISPENNNQVFVGTEDGGIYKIMLDSIKDKKISISMDNHGFLPEMSQQSRLRSIFHTSDVTSLKFLDITISNKFMPSILLLSSSMDNSACIWDTLSSQLLTIINEQLPVLQADWLLTAKGLMVCILTWTELKLYSITYNNKGLEHQISTRILASSLLQRENQETAPSFSTFNIITEPDKTAKILIGTTSHATFELELPE</sequence>
<dbReference type="CGD" id="CAL0130532">
    <property type="gene designation" value="CAGL0G04565g"/>
</dbReference>
<name>Q6FT86_CANGA</name>
<dbReference type="Gene3D" id="2.130.10.10">
    <property type="entry name" value="YVTN repeat-like/Quinoprotein amine dehydrogenase"/>
    <property type="match status" value="1"/>
</dbReference>
<dbReference type="EMBL" id="CR380953">
    <property type="protein sequence ID" value="CAG59485.1"/>
    <property type="molecule type" value="Genomic_DNA"/>
</dbReference>
<organism evidence="6 7">
    <name type="scientific">Candida glabrata (strain ATCC 2001 / BCRC 20586 / JCM 3761 / NBRC 0622 / NRRL Y-65 / CBS 138)</name>
    <name type="common">Yeast</name>
    <name type="synonym">Nakaseomyces glabratus</name>
    <dbReference type="NCBI Taxonomy" id="284593"/>
    <lineage>
        <taxon>Eukaryota</taxon>
        <taxon>Fungi</taxon>
        <taxon>Dikarya</taxon>
        <taxon>Ascomycota</taxon>
        <taxon>Saccharomycotina</taxon>
        <taxon>Saccharomycetes</taxon>
        <taxon>Saccharomycetales</taxon>
        <taxon>Saccharomycetaceae</taxon>
        <taxon>Nakaseomyces</taxon>
    </lineage>
</organism>
<dbReference type="GO" id="GO:0005737">
    <property type="term" value="C:cytoplasm"/>
    <property type="evidence" value="ECO:0007669"/>
    <property type="project" value="UniProtKB-SubCell"/>
</dbReference>
<evidence type="ECO:0000313" key="5">
    <source>
        <dbReference type="CGD" id="CAL0130532"/>
    </source>
</evidence>
<dbReference type="GO" id="GO:0045504">
    <property type="term" value="F:dynein heavy chain binding"/>
    <property type="evidence" value="ECO:0007669"/>
    <property type="project" value="TreeGrafter"/>
</dbReference>
<keyword evidence="4" id="KW-0677">Repeat</keyword>
<dbReference type="Proteomes" id="UP000002428">
    <property type="component" value="Chromosome G"/>
</dbReference>
<evidence type="ECO:0000313" key="6">
    <source>
        <dbReference type="EMBL" id="CAG59485.1"/>
    </source>
</evidence>
<dbReference type="GO" id="GO:0010970">
    <property type="term" value="P:transport along microtubule"/>
    <property type="evidence" value="ECO:0007669"/>
    <property type="project" value="TreeGrafter"/>
</dbReference>
<keyword evidence="2" id="KW-0963">Cytoplasm</keyword>
<dbReference type="InterPro" id="IPR011047">
    <property type="entry name" value="Quinoprotein_ADH-like_sf"/>
</dbReference>
<dbReference type="FunCoup" id="Q6FT86">
    <property type="interactions" value="85"/>
</dbReference>
<dbReference type="KEGG" id="cgr:2888424"/>
<accession>Q6FT86</accession>
<dbReference type="InterPro" id="IPR001680">
    <property type="entry name" value="WD40_rpt"/>
</dbReference>
<dbReference type="SUPFAM" id="SSF50998">
    <property type="entry name" value="Quinoprotein alcohol dehydrogenase-like"/>
    <property type="match status" value="1"/>
</dbReference>
<dbReference type="InParanoid" id="Q6FT86"/>
<keyword evidence="7" id="KW-1185">Reference proteome</keyword>
<dbReference type="PANTHER" id="PTHR12442:SF22">
    <property type="entry name" value="CYTOPLASMIC DYNEIN 1 INTERMEDIATE CHAIN-RELATED"/>
    <property type="match status" value="1"/>
</dbReference>